<evidence type="ECO:0000313" key="2">
    <source>
        <dbReference type="EMBL" id="RQM36932.1"/>
    </source>
</evidence>
<dbReference type="RefSeq" id="WP_124234438.1">
    <property type="nucleotide sequence ID" value="NZ_RQSA01000018.1"/>
</dbReference>
<dbReference type="InterPro" id="IPR024408">
    <property type="entry name" value="Muramidase"/>
</dbReference>
<feature type="domain" description="N-acetylmuramidase" evidence="1">
    <location>
        <begin position="120"/>
        <end position="283"/>
    </location>
</feature>
<accession>A0A3N6TNX7</accession>
<proteinExistence type="predicted"/>
<evidence type="ECO:0000259" key="1">
    <source>
        <dbReference type="Pfam" id="PF11860"/>
    </source>
</evidence>
<name>A0A3N6TNX7_9GAMM</name>
<protein>
    <submittedName>
        <fullName evidence="2">DUF3380 domain-containing protein</fullName>
    </submittedName>
</protein>
<dbReference type="Proteomes" id="UP000279457">
    <property type="component" value="Unassembled WGS sequence"/>
</dbReference>
<evidence type="ECO:0000313" key="3">
    <source>
        <dbReference type="Proteomes" id="UP000279457"/>
    </source>
</evidence>
<gene>
    <name evidence="2" type="ORF">EB241_18265</name>
</gene>
<sequence length="288" mass="32081">MSIIRISLGVGSGQPNKFRDVQMVQSLLNSNKVITSPGNELNVDGLIGPKTIERIKEFQQKVVKLSSPDGIVSPDGPTMRHLHFHSDKVAPVSNTFTSNTNMRELTEEMYVSAAKSLNCEVAAVKAVVITESKMTGPFDAKGRPTILFERHHFMAYTDKKYNSTHPDISGPRGIPYGKFSVQYDRLNEAIKLDREAALKSASWGAFQIMGSNYATSGYASVEKFVEGMNTLAGQVYAFVNHISRTPVLLNAIRTKNWSNFAYHYNGPGYKDKNYDTQMATNYDYALHH</sequence>
<dbReference type="InterPro" id="IPR036366">
    <property type="entry name" value="PGBDSf"/>
</dbReference>
<reference evidence="2 3" key="1">
    <citation type="submission" date="2018-10" db="EMBL/GenBank/DDBJ databases">
        <title>Draft genome sequence for the type isolate of Erwinia psidii, agent causal of bacterial blight in guava (Psidium guajava) and wilt and die-back of Eucalyptus spp.</title>
        <authorList>
            <person name="Hermenegildo P.S."/>
            <person name="Santos S.A."/>
            <person name="Guimaraes L.M.S."/>
            <person name="Vidigal P.M.P."/>
            <person name="Pereira I.C."/>
            <person name="Badel J.L."/>
            <person name="Alfenas-Zerbini P."/>
            <person name="Ferreira M.A.S.V."/>
            <person name="Alfenas A.C."/>
        </authorList>
    </citation>
    <scope>NUCLEOTIDE SEQUENCE [LARGE SCALE GENOMIC DNA]</scope>
    <source>
        <strain evidence="2 3">IBSBF 435</strain>
    </source>
</reference>
<keyword evidence="3" id="KW-1185">Reference proteome</keyword>
<dbReference type="EMBL" id="RHHM01000016">
    <property type="protein sequence ID" value="RQM36932.1"/>
    <property type="molecule type" value="Genomic_DNA"/>
</dbReference>
<dbReference type="Gene3D" id="1.10.101.10">
    <property type="entry name" value="PGBD-like superfamily/PGBD"/>
    <property type="match status" value="1"/>
</dbReference>
<dbReference type="AlphaFoldDB" id="A0A3N6TNX7"/>
<dbReference type="OrthoDB" id="1523598at2"/>
<comment type="caution">
    <text evidence="2">The sequence shown here is derived from an EMBL/GenBank/DDBJ whole genome shotgun (WGS) entry which is preliminary data.</text>
</comment>
<dbReference type="Pfam" id="PF11860">
    <property type="entry name" value="Muramidase"/>
    <property type="match status" value="1"/>
</dbReference>
<organism evidence="2 3">
    <name type="scientific">Erwinia psidii</name>
    <dbReference type="NCBI Taxonomy" id="69224"/>
    <lineage>
        <taxon>Bacteria</taxon>
        <taxon>Pseudomonadati</taxon>
        <taxon>Pseudomonadota</taxon>
        <taxon>Gammaproteobacteria</taxon>
        <taxon>Enterobacterales</taxon>
        <taxon>Erwiniaceae</taxon>
        <taxon>Erwinia</taxon>
    </lineage>
</organism>